<sequence>MNTKTERRSYRLEFKLEAVRKANKSNQPKTQMAEEWGINQSNQVWAADLTYIPVARGFMYLMVIMDWCSRKVLVWRVPNSLEADFCLEGSPGTAWWAGGL</sequence>
<dbReference type="GO" id="GO:0003676">
    <property type="term" value="F:nucleic acid binding"/>
    <property type="evidence" value="ECO:0007669"/>
    <property type="project" value="InterPro"/>
</dbReference>
<dbReference type="InterPro" id="IPR012337">
    <property type="entry name" value="RNaseH-like_sf"/>
</dbReference>
<dbReference type="EMBL" id="MFNF01000047">
    <property type="protein sequence ID" value="OGH00321.1"/>
    <property type="molecule type" value="Genomic_DNA"/>
</dbReference>
<proteinExistence type="predicted"/>
<gene>
    <name evidence="2" type="ORF">A2557_09625</name>
</gene>
<dbReference type="Gene3D" id="3.30.420.10">
    <property type="entry name" value="Ribonuclease H-like superfamily/Ribonuclease H"/>
    <property type="match status" value="1"/>
</dbReference>
<name>A0A1F6GQK6_9PROT</name>
<protein>
    <recommendedName>
        <fullName evidence="1">Integrase catalytic domain-containing protein</fullName>
    </recommendedName>
</protein>
<dbReference type="Proteomes" id="UP000177583">
    <property type="component" value="Unassembled WGS sequence"/>
</dbReference>
<dbReference type="GO" id="GO:0015074">
    <property type="term" value="P:DNA integration"/>
    <property type="evidence" value="ECO:0007669"/>
    <property type="project" value="InterPro"/>
</dbReference>
<dbReference type="InterPro" id="IPR050900">
    <property type="entry name" value="Transposase_IS3/IS150/IS904"/>
</dbReference>
<dbReference type="PANTHER" id="PTHR46889">
    <property type="entry name" value="TRANSPOSASE INSF FOR INSERTION SEQUENCE IS3B-RELATED"/>
    <property type="match status" value="1"/>
</dbReference>
<feature type="domain" description="Integrase catalytic" evidence="1">
    <location>
        <begin position="39"/>
        <end position="84"/>
    </location>
</feature>
<dbReference type="Pfam" id="PF00665">
    <property type="entry name" value="rve"/>
    <property type="match status" value="1"/>
</dbReference>
<dbReference type="SUPFAM" id="SSF53098">
    <property type="entry name" value="Ribonuclease H-like"/>
    <property type="match status" value="1"/>
</dbReference>
<dbReference type="InterPro" id="IPR001584">
    <property type="entry name" value="Integrase_cat-core"/>
</dbReference>
<dbReference type="AlphaFoldDB" id="A0A1F6GQK6"/>
<evidence type="ECO:0000259" key="1">
    <source>
        <dbReference type="Pfam" id="PF00665"/>
    </source>
</evidence>
<dbReference type="InterPro" id="IPR036397">
    <property type="entry name" value="RNaseH_sf"/>
</dbReference>
<comment type="caution">
    <text evidence="2">The sequence shown here is derived from an EMBL/GenBank/DDBJ whole genome shotgun (WGS) entry which is preliminary data.</text>
</comment>
<organism evidence="2 3">
    <name type="scientific">Candidatus Lambdaproteobacteria bacterium RIFOXYD2_FULL_56_26</name>
    <dbReference type="NCBI Taxonomy" id="1817773"/>
    <lineage>
        <taxon>Bacteria</taxon>
        <taxon>Pseudomonadati</taxon>
        <taxon>Pseudomonadota</taxon>
        <taxon>Candidatus Lambdaproteobacteria</taxon>
    </lineage>
</organism>
<evidence type="ECO:0000313" key="2">
    <source>
        <dbReference type="EMBL" id="OGH00321.1"/>
    </source>
</evidence>
<evidence type="ECO:0000313" key="3">
    <source>
        <dbReference type="Proteomes" id="UP000177583"/>
    </source>
</evidence>
<accession>A0A1F6GQK6</accession>
<reference evidence="2 3" key="1">
    <citation type="journal article" date="2016" name="Nat. Commun.">
        <title>Thousands of microbial genomes shed light on interconnected biogeochemical processes in an aquifer system.</title>
        <authorList>
            <person name="Anantharaman K."/>
            <person name="Brown C.T."/>
            <person name="Hug L.A."/>
            <person name="Sharon I."/>
            <person name="Castelle C.J."/>
            <person name="Probst A.J."/>
            <person name="Thomas B.C."/>
            <person name="Singh A."/>
            <person name="Wilkins M.J."/>
            <person name="Karaoz U."/>
            <person name="Brodie E.L."/>
            <person name="Williams K.H."/>
            <person name="Hubbard S.S."/>
            <person name="Banfield J.F."/>
        </authorList>
    </citation>
    <scope>NUCLEOTIDE SEQUENCE [LARGE SCALE GENOMIC DNA]</scope>
</reference>